<gene>
    <name evidence="2" type="ORF">CALVIDRAFT_342796</name>
</gene>
<proteinExistence type="predicted"/>
<reference evidence="2 3" key="1">
    <citation type="journal article" date="2016" name="Mol. Biol. Evol.">
        <title>Comparative Genomics of Early-Diverging Mushroom-Forming Fungi Provides Insights into the Origins of Lignocellulose Decay Capabilities.</title>
        <authorList>
            <person name="Nagy L.G."/>
            <person name="Riley R."/>
            <person name="Tritt A."/>
            <person name="Adam C."/>
            <person name="Daum C."/>
            <person name="Floudas D."/>
            <person name="Sun H."/>
            <person name="Yadav J.S."/>
            <person name="Pangilinan J."/>
            <person name="Larsson K.H."/>
            <person name="Matsuura K."/>
            <person name="Barry K."/>
            <person name="Labutti K."/>
            <person name="Kuo R."/>
            <person name="Ohm R.A."/>
            <person name="Bhattacharya S.S."/>
            <person name="Shirouzu T."/>
            <person name="Yoshinaga Y."/>
            <person name="Martin F.M."/>
            <person name="Grigoriev I.V."/>
            <person name="Hibbett D.S."/>
        </authorList>
    </citation>
    <scope>NUCLEOTIDE SEQUENCE [LARGE SCALE GENOMIC DNA]</scope>
    <source>
        <strain evidence="2 3">TUFC12733</strain>
    </source>
</reference>
<organism evidence="2 3">
    <name type="scientific">Calocera viscosa (strain TUFC12733)</name>
    <dbReference type="NCBI Taxonomy" id="1330018"/>
    <lineage>
        <taxon>Eukaryota</taxon>
        <taxon>Fungi</taxon>
        <taxon>Dikarya</taxon>
        <taxon>Basidiomycota</taxon>
        <taxon>Agaricomycotina</taxon>
        <taxon>Dacrymycetes</taxon>
        <taxon>Dacrymycetales</taxon>
        <taxon>Dacrymycetaceae</taxon>
        <taxon>Calocera</taxon>
    </lineage>
</organism>
<accession>A0A167HFB3</accession>
<feature type="compositionally biased region" description="Basic and acidic residues" evidence="1">
    <location>
        <begin position="26"/>
        <end position="40"/>
    </location>
</feature>
<dbReference type="EMBL" id="KV417321">
    <property type="protein sequence ID" value="KZO91568.1"/>
    <property type="molecule type" value="Genomic_DNA"/>
</dbReference>
<feature type="region of interest" description="Disordered" evidence="1">
    <location>
        <begin position="25"/>
        <end position="70"/>
    </location>
</feature>
<dbReference type="Proteomes" id="UP000076738">
    <property type="component" value="Unassembled WGS sequence"/>
</dbReference>
<dbReference type="OrthoDB" id="10462092at2759"/>
<dbReference type="AlphaFoldDB" id="A0A167HFB3"/>
<keyword evidence="3" id="KW-1185">Reference proteome</keyword>
<name>A0A167HFB3_CALVF</name>
<evidence type="ECO:0000313" key="2">
    <source>
        <dbReference type="EMBL" id="KZO91568.1"/>
    </source>
</evidence>
<evidence type="ECO:0000313" key="3">
    <source>
        <dbReference type="Proteomes" id="UP000076738"/>
    </source>
</evidence>
<feature type="compositionally biased region" description="Low complexity" evidence="1">
    <location>
        <begin position="56"/>
        <end position="65"/>
    </location>
</feature>
<protein>
    <submittedName>
        <fullName evidence="2">Uncharacterized protein</fullName>
    </submittedName>
</protein>
<sequence length="435" mass="48013">MKLAGMTQSSDLLRMQVISLMQKVASEARDDAQGDKRPAEPEPIEAPAKKKKKKNSSPPSSTSAEESGRHLSKLESILELQSATSTADASDSHEVLSILRGIQVLVVSRNPDLELLRRSLQHGLERIALVLSELIKYHSAETSSRLLPTGIPPPTSHVALISSISGLVNVLLGHIAALFRDDSLPFAHLVVDKLLSPITCSIPALTRGFLARSLVMKEDTSSLVDIRPAFLDMISNALSVSTINMAQVACRQVALDSVRELERMFTPEHTSLTSPSLRRKHRQERLVRKDAVPHLCAILRLALSSDRETMLDSMPPRSVYMASTTFDKLSSLQFNLFSRAAAEDDDNPLSNRSELGVMADEVLLSVIEFAWMCCPLDDRVEEQLTENEETRMQEDTRVQGETPIVGESQPLGETQMLGETQREDTQASWWGIVMG</sequence>
<evidence type="ECO:0000256" key="1">
    <source>
        <dbReference type="SAM" id="MobiDB-lite"/>
    </source>
</evidence>